<evidence type="ECO:0000256" key="5">
    <source>
        <dbReference type="ARBA" id="ARBA00022723"/>
    </source>
</evidence>
<dbReference type="GO" id="GO:0005524">
    <property type="term" value="F:ATP binding"/>
    <property type="evidence" value="ECO:0007669"/>
    <property type="project" value="InterPro"/>
</dbReference>
<feature type="domain" description="Alanyl-transfer RNA synthetases family profile" evidence="10">
    <location>
        <begin position="1"/>
        <end position="245"/>
    </location>
</feature>
<dbReference type="FunFam" id="3.30.980.10:FF:000007">
    <property type="entry name" value="alanyl-tRNA editing protein Aarsd1"/>
    <property type="match status" value="1"/>
</dbReference>
<name>A7RHY7_NEMVE</name>
<evidence type="ECO:0000256" key="4">
    <source>
        <dbReference type="ARBA" id="ARBA00022490"/>
    </source>
</evidence>
<dbReference type="OMA" id="KYDTTSW"/>
<dbReference type="GO" id="GO:0002196">
    <property type="term" value="F:Ser-tRNA(Ala) deacylase activity"/>
    <property type="evidence" value="ECO:0000318"/>
    <property type="project" value="GO_Central"/>
</dbReference>
<comment type="subcellular location">
    <subcellularLocation>
        <location evidence="2">Cytoplasm</location>
    </subcellularLocation>
</comment>
<reference evidence="11 12" key="1">
    <citation type="journal article" date="2007" name="Science">
        <title>Sea anemone genome reveals ancestral eumetazoan gene repertoire and genomic organization.</title>
        <authorList>
            <person name="Putnam N.H."/>
            <person name="Srivastava M."/>
            <person name="Hellsten U."/>
            <person name="Dirks B."/>
            <person name="Chapman J."/>
            <person name="Salamov A."/>
            <person name="Terry A."/>
            <person name="Shapiro H."/>
            <person name="Lindquist E."/>
            <person name="Kapitonov V.V."/>
            <person name="Jurka J."/>
            <person name="Genikhovich G."/>
            <person name="Grigoriev I.V."/>
            <person name="Lucas S.M."/>
            <person name="Steele R.E."/>
            <person name="Finnerty J.R."/>
            <person name="Technau U."/>
            <person name="Martindale M.Q."/>
            <person name="Rokhsar D.S."/>
        </authorList>
    </citation>
    <scope>NUCLEOTIDE SEQUENCE [LARGE SCALE GENOMIC DNA]</scope>
    <source>
        <strain evidence="12">CH2 X CH6</strain>
    </source>
</reference>
<dbReference type="InParanoid" id="A7RHY7"/>
<dbReference type="STRING" id="45351.A7RHY7"/>
<evidence type="ECO:0000256" key="2">
    <source>
        <dbReference type="ARBA" id="ARBA00004496"/>
    </source>
</evidence>
<dbReference type="GO" id="GO:0004813">
    <property type="term" value="F:alanine-tRNA ligase activity"/>
    <property type="evidence" value="ECO:0007669"/>
    <property type="project" value="InterPro"/>
</dbReference>
<proteinExistence type="inferred from homology"/>
<dbReference type="SUPFAM" id="SSF50447">
    <property type="entry name" value="Translation proteins"/>
    <property type="match status" value="1"/>
</dbReference>
<dbReference type="FunCoup" id="A7RHY7">
    <property type="interactions" value="273"/>
</dbReference>
<dbReference type="Proteomes" id="UP000001593">
    <property type="component" value="Unassembled WGS sequence"/>
</dbReference>
<keyword evidence="12" id="KW-1185">Reference proteome</keyword>
<dbReference type="InterPro" id="IPR018165">
    <property type="entry name" value="Ala-tRNA-synth_IIc_core"/>
</dbReference>
<dbReference type="PhylomeDB" id="A7RHY7"/>
<dbReference type="FunFam" id="2.40.30.130:FF:000003">
    <property type="entry name" value="alanyl-tRNA editing protein Aarsd1"/>
    <property type="match status" value="1"/>
</dbReference>
<dbReference type="OrthoDB" id="288942at2759"/>
<gene>
    <name evidence="11" type="ORF">NEMVEDRAFT_v1g158880</name>
</gene>
<dbReference type="eggNOG" id="KOG2105">
    <property type="taxonomic scope" value="Eukaryota"/>
</dbReference>
<evidence type="ECO:0000256" key="3">
    <source>
        <dbReference type="ARBA" id="ARBA00008429"/>
    </source>
</evidence>
<dbReference type="GO" id="GO:0005737">
    <property type="term" value="C:cytoplasm"/>
    <property type="evidence" value="ECO:0007669"/>
    <property type="project" value="UniProtKB-SubCell"/>
</dbReference>
<accession>A7RHY7</accession>
<keyword evidence="6" id="KW-0862">Zinc</keyword>
<evidence type="ECO:0000313" key="12">
    <source>
        <dbReference type="Proteomes" id="UP000001593"/>
    </source>
</evidence>
<protein>
    <recommendedName>
        <fullName evidence="10">Alanyl-transfer RNA synthetases family profile domain-containing protein</fullName>
    </recommendedName>
</protein>
<dbReference type="GO" id="GO:0006450">
    <property type="term" value="P:regulation of translational fidelity"/>
    <property type="evidence" value="ECO:0000318"/>
    <property type="project" value="GO_Central"/>
</dbReference>
<keyword evidence="7" id="KW-0648">Protein biosynthesis</keyword>
<dbReference type="GO" id="GO:0003676">
    <property type="term" value="F:nucleic acid binding"/>
    <property type="evidence" value="ECO:0007669"/>
    <property type="project" value="InterPro"/>
</dbReference>
<dbReference type="HOGENOM" id="CLU_004485_7_0_1"/>
<evidence type="ECO:0000256" key="1">
    <source>
        <dbReference type="ARBA" id="ARBA00001947"/>
    </source>
</evidence>
<comment type="function">
    <text evidence="8">Functions in trans to edit the amino acid moiety from incorrectly charged tRNA(Ala).</text>
</comment>
<dbReference type="Gene3D" id="3.30.980.10">
    <property type="entry name" value="Threonyl-trna Synthetase, Chain A, domain 2"/>
    <property type="match status" value="1"/>
</dbReference>
<dbReference type="InterPro" id="IPR009000">
    <property type="entry name" value="Transl_B-barrel_sf"/>
</dbReference>
<dbReference type="EMBL" id="DS469511">
    <property type="protein sequence ID" value="EDO49058.1"/>
    <property type="molecule type" value="Genomic_DNA"/>
</dbReference>
<dbReference type="Gene3D" id="2.40.30.130">
    <property type="match status" value="1"/>
</dbReference>
<evidence type="ECO:0000256" key="7">
    <source>
        <dbReference type="ARBA" id="ARBA00022917"/>
    </source>
</evidence>
<dbReference type="InterPro" id="IPR012947">
    <property type="entry name" value="tRNA_SAD"/>
</dbReference>
<evidence type="ECO:0000256" key="9">
    <source>
        <dbReference type="SAM" id="MobiDB-lite"/>
    </source>
</evidence>
<organism evidence="11 12">
    <name type="scientific">Nematostella vectensis</name>
    <name type="common">Starlet sea anemone</name>
    <dbReference type="NCBI Taxonomy" id="45351"/>
    <lineage>
        <taxon>Eukaryota</taxon>
        <taxon>Metazoa</taxon>
        <taxon>Cnidaria</taxon>
        <taxon>Anthozoa</taxon>
        <taxon>Hexacorallia</taxon>
        <taxon>Actiniaria</taxon>
        <taxon>Edwardsiidae</taxon>
        <taxon>Nematostella</taxon>
    </lineage>
</organism>
<dbReference type="PROSITE" id="PS50860">
    <property type="entry name" value="AA_TRNA_LIGASE_II_ALA"/>
    <property type="match status" value="1"/>
</dbReference>
<evidence type="ECO:0000256" key="6">
    <source>
        <dbReference type="ARBA" id="ARBA00022833"/>
    </source>
</evidence>
<dbReference type="PANTHER" id="PTHR43462">
    <property type="entry name" value="ALANYL-TRNA EDITING PROTEIN"/>
    <property type="match status" value="1"/>
</dbReference>
<dbReference type="InterPro" id="IPR018163">
    <property type="entry name" value="Thr/Ala-tRNA-synth_IIc_edit"/>
</dbReference>
<evidence type="ECO:0000313" key="11">
    <source>
        <dbReference type="EMBL" id="EDO49058.1"/>
    </source>
</evidence>
<dbReference type="SUPFAM" id="SSF55186">
    <property type="entry name" value="ThrRS/AlaRS common domain"/>
    <property type="match status" value="1"/>
</dbReference>
<comment type="cofactor">
    <cofactor evidence="1">
        <name>Zn(2+)</name>
        <dbReference type="ChEBI" id="CHEBI:29105"/>
    </cofactor>
</comment>
<dbReference type="GO" id="GO:0006419">
    <property type="term" value="P:alanyl-tRNA aminoacylation"/>
    <property type="evidence" value="ECO:0007669"/>
    <property type="project" value="InterPro"/>
</dbReference>
<dbReference type="KEGG" id="nve:5521202"/>
<dbReference type="InterPro" id="IPR051335">
    <property type="entry name" value="Alanyl-tRNA_Editing_Enzymes"/>
</dbReference>
<keyword evidence="4" id="KW-0963">Cytoplasm</keyword>
<evidence type="ECO:0000259" key="10">
    <source>
        <dbReference type="PROSITE" id="PS50860"/>
    </source>
</evidence>
<sequence>MVFACQKDSFLKEFKTEVVSCKPAKQNKKDDVFEVVLEDTILFPEGGGQPDDKGMINGIEVLQVFRRGRQAVHVLSQHIDEGAQASLVLDWERRFDHMQQHSGQHLLSALIENKFGYKTTSWELGRVRSHIELHCKCLTPDEIACIESSANAAIRGHVPVCVHVYPDKTDPELEEAQTRGLPDDHIGPIRVIEIKGIDKNMCCGTHVDNLSQVQAVKLFPDVDSMRGGCRLFFLCGDRVFKHLGRAMENDRALSKCLSCGPDEHTTAVERIQTSLRLANKSLKSQLREIAYLEASQIKSSLGGRTFIYIHRENGDMDYINTIVNELGSLSIPLLVTVGPDKGPGQFLLLASEAEVNELGPRLSELMEGKGGGKKKPIPRQSRQSET</sequence>
<feature type="region of interest" description="Disordered" evidence="9">
    <location>
        <begin position="363"/>
        <end position="386"/>
    </location>
</feature>
<dbReference type="GO" id="GO:0046872">
    <property type="term" value="F:metal ion binding"/>
    <property type="evidence" value="ECO:0007669"/>
    <property type="project" value="UniProtKB-KW"/>
</dbReference>
<comment type="similarity">
    <text evidence="3">Belongs to the class-II aminoacyl-tRNA synthetase family. Alax-L subfamily.</text>
</comment>
<dbReference type="PANTHER" id="PTHR43462:SF1">
    <property type="entry name" value="ALANYL-TRNA EDITING PROTEIN AARSD1"/>
    <property type="match status" value="1"/>
</dbReference>
<keyword evidence="5" id="KW-0479">Metal-binding</keyword>
<evidence type="ECO:0000256" key="8">
    <source>
        <dbReference type="ARBA" id="ARBA00053555"/>
    </source>
</evidence>
<dbReference type="AlphaFoldDB" id="A7RHY7"/>
<dbReference type="Pfam" id="PF07973">
    <property type="entry name" value="tRNA_SAD"/>
    <property type="match status" value="1"/>
</dbReference>
<dbReference type="SMART" id="SM00863">
    <property type="entry name" value="tRNA_SAD"/>
    <property type="match status" value="1"/>
</dbReference>